<gene>
    <name evidence="3" type="ORF">A6V39_03760</name>
</gene>
<accession>A0A1A9QC15</accession>
<dbReference type="Proteomes" id="UP000077623">
    <property type="component" value="Unassembled WGS sequence"/>
</dbReference>
<evidence type="ECO:0000313" key="4">
    <source>
        <dbReference type="Proteomes" id="UP000077623"/>
    </source>
</evidence>
<evidence type="ECO:0000256" key="2">
    <source>
        <dbReference type="SAM" id="Phobius"/>
    </source>
</evidence>
<sequence>MTTGVKIGILASLGAGTLGGLAGLGYVLTRPKDLKEELERERYTLLDTEKSDNDETTWKKLAIKYSTTSDSTQRINGVSITAPNPPTTEPHPGIQKLKEECKKLFKKTKKESGYGIAKTNAIDWCTTKHITNV</sequence>
<keyword evidence="2" id="KW-0472">Membrane</keyword>
<keyword evidence="2" id="KW-0812">Transmembrane</keyword>
<keyword evidence="2" id="KW-1133">Transmembrane helix</keyword>
<reference evidence="4" key="1">
    <citation type="submission" date="2016-04" db="EMBL/GenBank/DDBJ databases">
        <authorList>
            <person name="Quiroz-Castaneda R.E."/>
            <person name="Martinez-Ocampo F."/>
        </authorList>
    </citation>
    <scope>NUCLEOTIDE SEQUENCE [LARGE SCALE GENOMIC DNA]</scope>
    <source>
        <strain evidence="4">INIFAP01</strain>
    </source>
</reference>
<dbReference type="EMBL" id="LWUJ01000012">
    <property type="protein sequence ID" value="OAL10003.1"/>
    <property type="molecule type" value="Genomic_DNA"/>
</dbReference>
<name>A0A1A9QC15_9MOLU</name>
<protein>
    <submittedName>
        <fullName evidence="3">Uncharacterized protein</fullName>
    </submittedName>
</protein>
<evidence type="ECO:0000256" key="1">
    <source>
        <dbReference type="SAM" id="MobiDB-lite"/>
    </source>
</evidence>
<evidence type="ECO:0000313" key="3">
    <source>
        <dbReference type="EMBL" id="OAL10003.1"/>
    </source>
</evidence>
<dbReference type="RefSeq" id="WP_187150389.1">
    <property type="nucleotide sequence ID" value="NZ_LWUJ01000012.1"/>
</dbReference>
<proteinExistence type="predicted"/>
<organism evidence="3 4">
    <name type="scientific">Candidatus Mycoplasma haematobovis</name>
    <dbReference type="NCBI Taxonomy" id="432608"/>
    <lineage>
        <taxon>Bacteria</taxon>
        <taxon>Bacillati</taxon>
        <taxon>Mycoplasmatota</taxon>
        <taxon>Mollicutes</taxon>
        <taxon>Mycoplasmataceae</taxon>
        <taxon>Mycoplasma</taxon>
    </lineage>
</organism>
<dbReference type="AlphaFoldDB" id="A0A1A9QC15"/>
<dbReference type="STRING" id="432608.A6V39_03760"/>
<feature type="transmembrane region" description="Helical" evidence="2">
    <location>
        <begin position="6"/>
        <end position="28"/>
    </location>
</feature>
<feature type="region of interest" description="Disordered" evidence="1">
    <location>
        <begin position="75"/>
        <end position="94"/>
    </location>
</feature>
<comment type="caution">
    <text evidence="3">The sequence shown here is derived from an EMBL/GenBank/DDBJ whole genome shotgun (WGS) entry which is preliminary data.</text>
</comment>
<keyword evidence="4" id="KW-1185">Reference proteome</keyword>